<feature type="compositionally biased region" description="Basic and acidic residues" evidence="1">
    <location>
        <begin position="262"/>
        <end position="278"/>
    </location>
</feature>
<sequence>MPTQVTPCSQKQVIRKHVRNVLCPRIKLKKQKEVLCVEDEHKGSCKQIEDACCTSKRIQSVTCPSKQVEKKCVQAKTCTERERKTSSRGYPKCESNRIQKLEHEVYQLRKEIECMKHERKETQKVIQKAILPGTCTVGGRFKSTVPGSIEKLLDICNSNASFQSTSLVTLCAAKADQKLSPTIEICHNKTWKKEKELDCCEMLSATADDLSRVPSSVWYSPMFVTYPQSFPLGFMVAHKTCASDAGLIRDRLKQRCKVENVKAKDGRKEKREGIEKEEKRRRKKEKKNMKEKKKTMTMTSQQKQATLGINVHRFQKETRHRKKTKSRRREKIRENEHEYALAEQKVCEACLRTAEAPRFTSPPVTIGEDEKSVELTFIGKLQAAALGTE</sequence>
<accession>A0A0M8ZXC7</accession>
<proteinExistence type="predicted"/>
<protein>
    <submittedName>
        <fullName evidence="2">Uncharacterized protein</fullName>
    </submittedName>
</protein>
<name>A0A0M8ZXC7_9HYME</name>
<feature type="compositionally biased region" description="Basic residues" evidence="1">
    <location>
        <begin position="318"/>
        <end position="330"/>
    </location>
</feature>
<gene>
    <name evidence="2" type="ORF">WN51_01757</name>
</gene>
<organism evidence="2 3">
    <name type="scientific">Melipona quadrifasciata</name>
    <dbReference type="NCBI Taxonomy" id="166423"/>
    <lineage>
        <taxon>Eukaryota</taxon>
        <taxon>Metazoa</taxon>
        <taxon>Ecdysozoa</taxon>
        <taxon>Arthropoda</taxon>
        <taxon>Hexapoda</taxon>
        <taxon>Insecta</taxon>
        <taxon>Pterygota</taxon>
        <taxon>Neoptera</taxon>
        <taxon>Endopterygota</taxon>
        <taxon>Hymenoptera</taxon>
        <taxon>Apocrita</taxon>
        <taxon>Aculeata</taxon>
        <taxon>Apoidea</taxon>
        <taxon>Anthophila</taxon>
        <taxon>Apidae</taxon>
        <taxon>Melipona</taxon>
    </lineage>
</organism>
<evidence type="ECO:0000256" key="1">
    <source>
        <dbReference type="SAM" id="MobiDB-lite"/>
    </source>
</evidence>
<feature type="compositionally biased region" description="Basic residues" evidence="1">
    <location>
        <begin position="279"/>
        <end position="295"/>
    </location>
</feature>
<dbReference type="OrthoDB" id="7609070at2759"/>
<reference evidence="2 3" key="1">
    <citation type="submission" date="2015-07" db="EMBL/GenBank/DDBJ databases">
        <title>The genome of Melipona quadrifasciata.</title>
        <authorList>
            <person name="Pan H."/>
            <person name="Kapheim K."/>
        </authorList>
    </citation>
    <scope>NUCLEOTIDE SEQUENCE [LARGE SCALE GENOMIC DNA]</scope>
    <source>
        <strain evidence="2">0111107301</strain>
        <tissue evidence="2">Whole body</tissue>
    </source>
</reference>
<dbReference type="AlphaFoldDB" id="A0A0M8ZXC7"/>
<evidence type="ECO:0000313" key="2">
    <source>
        <dbReference type="EMBL" id="KOX73035.1"/>
    </source>
</evidence>
<keyword evidence="3" id="KW-1185">Reference proteome</keyword>
<dbReference type="EMBL" id="KQ435804">
    <property type="protein sequence ID" value="KOX73035.1"/>
    <property type="molecule type" value="Genomic_DNA"/>
</dbReference>
<feature type="region of interest" description="Disordered" evidence="1">
    <location>
        <begin position="316"/>
        <end position="336"/>
    </location>
</feature>
<dbReference type="Proteomes" id="UP000053105">
    <property type="component" value="Unassembled WGS sequence"/>
</dbReference>
<feature type="region of interest" description="Disordered" evidence="1">
    <location>
        <begin position="262"/>
        <end position="303"/>
    </location>
</feature>
<evidence type="ECO:0000313" key="3">
    <source>
        <dbReference type="Proteomes" id="UP000053105"/>
    </source>
</evidence>